<keyword evidence="3" id="KW-0732">Signal</keyword>
<dbReference type="AlphaFoldDB" id="A0A1C4FUS9"/>
<gene>
    <name evidence="8" type="ORF">GA0116948_1177</name>
</gene>
<keyword evidence="5" id="KW-0326">Glycosidase</keyword>
<keyword evidence="4 8" id="KW-0378">Hydrolase</keyword>
<evidence type="ECO:0000313" key="8">
    <source>
        <dbReference type="EMBL" id="SCC59271.1"/>
    </source>
</evidence>
<dbReference type="Proteomes" id="UP000242818">
    <property type="component" value="Unassembled WGS sequence"/>
</dbReference>
<dbReference type="PROSITE" id="PS01095">
    <property type="entry name" value="GH18_1"/>
    <property type="match status" value="1"/>
</dbReference>
<dbReference type="GO" id="GO:0033925">
    <property type="term" value="F:mannosyl-glycoprotein endo-beta-N-acetylglucosaminidase activity"/>
    <property type="evidence" value="ECO:0007669"/>
    <property type="project" value="UniProtKB-EC"/>
</dbReference>
<dbReference type="Gene3D" id="3.20.20.80">
    <property type="entry name" value="Glycosidases"/>
    <property type="match status" value="1"/>
</dbReference>
<sequence>MKKVSNFLVVLGVASLMTMPSCKKILDELGNSAGNNPGISANVKLIEYKNSDHRLMGGYFSRETGDTAGILNLIPDSVDIINIWGRQENSADWEQELQIIHDLQKNKGMKFIVTGWLDDLNSRFGPKDASGAVNNKNWRTGVTALRDSVIKWKLDGIDFDIEPGIIPESNDSLVAIMTELAKYFGPTSTPPTLSNAKLMFIWDTNMDGNFAPYTKTYKNYDLVYLQAYWRNANSLTNTYNTFKNYIPQSKFLAGVDFEDETGFASNQMPAYAAWATSQNMGGVFSYKIERDYANQSGSFSSYAITRAAIQTMNPAKKNK</sequence>
<evidence type="ECO:0000259" key="7">
    <source>
        <dbReference type="PROSITE" id="PS51910"/>
    </source>
</evidence>
<dbReference type="GO" id="GO:0005975">
    <property type="term" value="P:carbohydrate metabolic process"/>
    <property type="evidence" value="ECO:0007669"/>
    <property type="project" value="InterPro"/>
</dbReference>
<organism evidence="8 9">
    <name type="scientific">Chitinophaga costaii</name>
    <dbReference type="NCBI Taxonomy" id="1335309"/>
    <lineage>
        <taxon>Bacteria</taxon>
        <taxon>Pseudomonadati</taxon>
        <taxon>Bacteroidota</taxon>
        <taxon>Chitinophagia</taxon>
        <taxon>Chitinophagales</taxon>
        <taxon>Chitinophagaceae</taxon>
        <taxon>Chitinophaga</taxon>
    </lineage>
</organism>
<feature type="domain" description="GH18" evidence="7">
    <location>
        <begin position="43"/>
        <end position="315"/>
    </location>
</feature>
<dbReference type="EMBL" id="FMAR01000017">
    <property type="protein sequence ID" value="SCC59271.1"/>
    <property type="molecule type" value="Genomic_DNA"/>
</dbReference>
<dbReference type="InterPro" id="IPR001579">
    <property type="entry name" value="Glyco_hydro_18_chit_AS"/>
</dbReference>
<evidence type="ECO:0000256" key="4">
    <source>
        <dbReference type="ARBA" id="ARBA00022801"/>
    </source>
</evidence>
<dbReference type="InterPro" id="IPR057016">
    <property type="entry name" value="EndoS_F2-like_TIM-barrel"/>
</dbReference>
<dbReference type="InterPro" id="IPR017853">
    <property type="entry name" value="GH"/>
</dbReference>
<dbReference type="RefSeq" id="WP_165798379.1">
    <property type="nucleotide sequence ID" value="NZ_FMAR01000017.1"/>
</dbReference>
<proteinExistence type="inferred from homology"/>
<name>A0A1C4FUS9_9BACT</name>
<evidence type="ECO:0000256" key="2">
    <source>
        <dbReference type="ARBA" id="ARBA00012566"/>
    </source>
</evidence>
<evidence type="ECO:0000313" key="9">
    <source>
        <dbReference type="Proteomes" id="UP000242818"/>
    </source>
</evidence>
<dbReference type="InterPro" id="IPR001223">
    <property type="entry name" value="Glyco_hydro18_cat"/>
</dbReference>
<comment type="catalytic activity">
    <reaction evidence="6">
        <text>an N(4)-(oligosaccharide-(1-&gt;3)-[oligosaccharide-(1-&gt;6)]-beta-D-Man-(1-&gt;4)-beta-D-GlcNAc-(1-&gt;4)-alpha-D-GlcNAc)-L-asparaginyl-[protein] + H2O = an oligosaccharide-(1-&gt;3)-[oligosaccharide-(1-&gt;6)]-beta-D-Man-(1-&gt;4)-D-GlcNAc + N(4)-(N-acetyl-beta-D-glucosaminyl)-L-asparaginyl-[protein]</text>
        <dbReference type="Rhea" id="RHEA:73067"/>
        <dbReference type="Rhea" id="RHEA-COMP:12603"/>
        <dbReference type="Rhea" id="RHEA-COMP:18176"/>
        <dbReference type="ChEBI" id="CHEBI:15377"/>
        <dbReference type="ChEBI" id="CHEBI:132248"/>
        <dbReference type="ChEBI" id="CHEBI:192714"/>
        <dbReference type="ChEBI" id="CHEBI:192715"/>
        <dbReference type="EC" id="3.2.1.96"/>
    </reaction>
</comment>
<evidence type="ECO:0000256" key="5">
    <source>
        <dbReference type="ARBA" id="ARBA00023295"/>
    </source>
</evidence>
<dbReference type="STRING" id="1335309.GA0116948_1177"/>
<keyword evidence="9" id="KW-1185">Reference proteome</keyword>
<dbReference type="EC" id="3.2.1.96" evidence="2"/>
<evidence type="ECO:0000256" key="3">
    <source>
        <dbReference type="ARBA" id="ARBA00022729"/>
    </source>
</evidence>
<evidence type="ECO:0000256" key="1">
    <source>
        <dbReference type="ARBA" id="ARBA00009336"/>
    </source>
</evidence>
<comment type="similarity">
    <text evidence="1">Belongs to the glycosyl hydrolase 18 family.</text>
</comment>
<dbReference type="PROSITE" id="PS51910">
    <property type="entry name" value="GH18_2"/>
    <property type="match status" value="1"/>
</dbReference>
<protein>
    <recommendedName>
        <fullName evidence="2">mannosyl-glycoprotein endo-beta-N-acetylglucosaminidase</fullName>
        <ecNumber evidence="2">3.2.1.96</ecNumber>
    </recommendedName>
</protein>
<dbReference type="SUPFAM" id="SSF51445">
    <property type="entry name" value="(Trans)glycosidases"/>
    <property type="match status" value="1"/>
</dbReference>
<reference evidence="8 9" key="1">
    <citation type="submission" date="2016-08" db="EMBL/GenBank/DDBJ databases">
        <authorList>
            <person name="Seilhamer J.J."/>
        </authorList>
    </citation>
    <scope>NUCLEOTIDE SEQUENCE [LARGE SCALE GENOMIC DNA]</scope>
    <source>
        <strain evidence="8 9">A37T2</strain>
    </source>
</reference>
<dbReference type="Pfam" id="PF23916">
    <property type="entry name" value="TIM-barrel_EndoS"/>
    <property type="match status" value="1"/>
</dbReference>
<evidence type="ECO:0000256" key="6">
    <source>
        <dbReference type="ARBA" id="ARBA00034414"/>
    </source>
</evidence>
<accession>A0A1C4FUS9</accession>